<dbReference type="AlphaFoldDB" id="A0A427YB15"/>
<dbReference type="EMBL" id="RSCE01000001">
    <property type="protein sequence ID" value="RSH88302.1"/>
    <property type="molecule type" value="Genomic_DNA"/>
</dbReference>
<keyword evidence="3" id="KW-1185">Reference proteome</keyword>
<organism evidence="2 3">
    <name type="scientific">Apiotrichum porosum</name>
    <dbReference type="NCBI Taxonomy" id="105984"/>
    <lineage>
        <taxon>Eukaryota</taxon>
        <taxon>Fungi</taxon>
        <taxon>Dikarya</taxon>
        <taxon>Basidiomycota</taxon>
        <taxon>Agaricomycotina</taxon>
        <taxon>Tremellomycetes</taxon>
        <taxon>Trichosporonales</taxon>
        <taxon>Trichosporonaceae</taxon>
        <taxon>Apiotrichum</taxon>
    </lineage>
</organism>
<comment type="caution">
    <text evidence="2">The sequence shown here is derived from an EMBL/GenBank/DDBJ whole genome shotgun (WGS) entry which is preliminary data.</text>
</comment>
<protein>
    <submittedName>
        <fullName evidence="2">Uncharacterized protein</fullName>
    </submittedName>
</protein>
<name>A0A427YB15_9TREE</name>
<dbReference type="GeneID" id="39585380"/>
<gene>
    <name evidence="2" type="ORF">EHS24_000837</name>
</gene>
<proteinExistence type="predicted"/>
<accession>A0A427YB15</accession>
<evidence type="ECO:0000313" key="2">
    <source>
        <dbReference type="EMBL" id="RSH88302.1"/>
    </source>
</evidence>
<evidence type="ECO:0000256" key="1">
    <source>
        <dbReference type="SAM" id="MobiDB-lite"/>
    </source>
</evidence>
<reference evidence="2 3" key="1">
    <citation type="submission" date="2018-11" db="EMBL/GenBank/DDBJ databases">
        <title>Genome sequence of Apiotrichum porosum DSM 27194.</title>
        <authorList>
            <person name="Aliyu H."/>
            <person name="Gorte O."/>
            <person name="Ochsenreither K."/>
        </authorList>
    </citation>
    <scope>NUCLEOTIDE SEQUENCE [LARGE SCALE GENOMIC DNA]</scope>
    <source>
        <strain evidence="2 3">DSM 27194</strain>
    </source>
</reference>
<sequence length="87" mass="9426">MRVQRKPVPIISPISSPIYASAPPPPLFQVPDLPDNISTAAAYPTRRPPAKPAPCALRDSTPGYTLKRLNKSSHATDTDESRSCCIQ</sequence>
<feature type="compositionally biased region" description="Basic and acidic residues" evidence="1">
    <location>
        <begin position="74"/>
        <end position="87"/>
    </location>
</feature>
<dbReference type="RefSeq" id="XP_028480510.1">
    <property type="nucleotide sequence ID" value="XM_028616653.1"/>
</dbReference>
<feature type="region of interest" description="Disordered" evidence="1">
    <location>
        <begin position="40"/>
        <end position="87"/>
    </location>
</feature>
<dbReference type="Proteomes" id="UP000279236">
    <property type="component" value="Unassembled WGS sequence"/>
</dbReference>
<evidence type="ECO:0000313" key="3">
    <source>
        <dbReference type="Proteomes" id="UP000279236"/>
    </source>
</evidence>